<comment type="caution">
    <text evidence="2">The sequence shown here is derived from an EMBL/GenBank/DDBJ whole genome shotgun (WGS) entry which is preliminary data.</text>
</comment>
<name>A0A1F8AT38_9BACT</name>
<evidence type="ECO:0000313" key="3">
    <source>
        <dbReference type="Proteomes" id="UP000178603"/>
    </source>
</evidence>
<dbReference type="AlphaFoldDB" id="A0A1F8AT38"/>
<organism evidence="2 3">
    <name type="scientific">Candidatus Woesebacteria bacterium RIFCSPHIGHO2_12_FULL_41_24</name>
    <dbReference type="NCBI Taxonomy" id="1802510"/>
    <lineage>
        <taxon>Bacteria</taxon>
        <taxon>Candidatus Woeseibacteriota</taxon>
    </lineage>
</organism>
<gene>
    <name evidence="2" type="ORF">A3E44_03845</name>
</gene>
<dbReference type="Pfam" id="PF04014">
    <property type="entry name" value="MazE_antitoxin"/>
    <property type="match status" value="1"/>
</dbReference>
<dbReference type="Proteomes" id="UP000178603">
    <property type="component" value="Unassembled WGS sequence"/>
</dbReference>
<dbReference type="InterPro" id="IPR037914">
    <property type="entry name" value="SpoVT-AbrB_sf"/>
</dbReference>
<reference evidence="2 3" key="1">
    <citation type="journal article" date="2016" name="Nat. Commun.">
        <title>Thousands of microbial genomes shed light on interconnected biogeochemical processes in an aquifer system.</title>
        <authorList>
            <person name="Anantharaman K."/>
            <person name="Brown C.T."/>
            <person name="Hug L.A."/>
            <person name="Sharon I."/>
            <person name="Castelle C.J."/>
            <person name="Probst A.J."/>
            <person name="Thomas B.C."/>
            <person name="Singh A."/>
            <person name="Wilkins M.J."/>
            <person name="Karaoz U."/>
            <person name="Brodie E.L."/>
            <person name="Williams K.H."/>
            <person name="Hubbard S.S."/>
            <person name="Banfield J.F."/>
        </authorList>
    </citation>
    <scope>NUCLEOTIDE SEQUENCE [LARGE SCALE GENOMIC DNA]</scope>
</reference>
<dbReference type="SMART" id="SM00966">
    <property type="entry name" value="SpoVT_AbrB"/>
    <property type="match status" value="1"/>
</dbReference>
<dbReference type="InterPro" id="IPR007159">
    <property type="entry name" value="SpoVT-AbrB_dom"/>
</dbReference>
<dbReference type="Gene3D" id="2.10.260.10">
    <property type="match status" value="1"/>
</dbReference>
<proteinExistence type="predicted"/>
<feature type="domain" description="SpoVT-AbrB" evidence="1">
    <location>
        <begin position="7"/>
        <end position="54"/>
    </location>
</feature>
<evidence type="ECO:0000313" key="2">
    <source>
        <dbReference type="EMBL" id="OGM54923.1"/>
    </source>
</evidence>
<evidence type="ECO:0000259" key="1">
    <source>
        <dbReference type="SMART" id="SM00966"/>
    </source>
</evidence>
<dbReference type="EMBL" id="MGGW01000008">
    <property type="protein sequence ID" value="OGM54923.1"/>
    <property type="molecule type" value="Genomic_DNA"/>
</dbReference>
<dbReference type="SUPFAM" id="SSF89447">
    <property type="entry name" value="AbrB/MazE/MraZ-like"/>
    <property type="match status" value="1"/>
</dbReference>
<accession>A0A1F8AT38</accession>
<dbReference type="GO" id="GO:0003677">
    <property type="term" value="F:DNA binding"/>
    <property type="evidence" value="ECO:0007669"/>
    <property type="project" value="InterPro"/>
</dbReference>
<protein>
    <recommendedName>
        <fullName evidence="1">SpoVT-AbrB domain-containing protein</fullName>
    </recommendedName>
</protein>
<sequence length="85" mass="9566">MQVQTVFRAGNSNVVAIPKAISDDLNLKKGSEVIVQKLPQGDAFIVKKAVRDERVKKTSLDTEFKKWLKEAIQEDAEILDELALR</sequence>